<evidence type="ECO:0000313" key="3">
    <source>
        <dbReference type="Proteomes" id="UP000092578"/>
    </source>
</evidence>
<keyword evidence="3" id="KW-1185">Reference proteome</keyword>
<dbReference type="EMBL" id="MAYT01000008">
    <property type="protein sequence ID" value="OCA91594.1"/>
    <property type="molecule type" value="Genomic_DNA"/>
</dbReference>
<dbReference type="AlphaFoldDB" id="A0A1B9B684"/>
<dbReference type="PANTHER" id="PTHR33990:SF1">
    <property type="entry name" value="PROTEIN YJDN"/>
    <property type="match status" value="1"/>
</dbReference>
<dbReference type="RefSeq" id="WP_065409948.1">
    <property type="nucleotide sequence ID" value="NZ_MAYT01000008.1"/>
</dbReference>
<dbReference type="InterPro" id="IPR028973">
    <property type="entry name" value="PhnB-like"/>
</dbReference>
<evidence type="ECO:0000259" key="1">
    <source>
        <dbReference type="Pfam" id="PF06983"/>
    </source>
</evidence>
<protein>
    <recommendedName>
        <fullName evidence="1">PhnB-like domain-containing protein</fullName>
    </recommendedName>
</protein>
<proteinExistence type="predicted"/>
<evidence type="ECO:0000313" key="2">
    <source>
        <dbReference type="EMBL" id="OCA91594.1"/>
    </source>
</evidence>
<name>A0A1B9B684_9BACI</name>
<comment type="caution">
    <text evidence="2">The sequence shown here is derived from an EMBL/GenBank/DDBJ whole genome shotgun (WGS) entry which is preliminary data.</text>
</comment>
<dbReference type="SUPFAM" id="SSF54593">
    <property type="entry name" value="Glyoxalase/Bleomycin resistance protein/Dihydroxybiphenyl dioxygenase"/>
    <property type="match status" value="1"/>
</dbReference>
<dbReference type="PANTHER" id="PTHR33990">
    <property type="entry name" value="PROTEIN YJDN-RELATED"/>
    <property type="match status" value="1"/>
</dbReference>
<reference evidence="3" key="1">
    <citation type="submission" date="2016-05" db="EMBL/GenBank/DDBJ databases">
        <authorList>
            <person name="Liu B."/>
            <person name="Wang J."/>
            <person name="Zhu Y."/>
            <person name="Liu G."/>
            <person name="Chen Q."/>
            <person name="Chen Z."/>
            <person name="Lan J."/>
            <person name="Che J."/>
            <person name="Ge C."/>
            <person name="Shi H."/>
            <person name="Pan Z."/>
            <person name="Liu X."/>
        </authorList>
    </citation>
    <scope>NUCLEOTIDE SEQUENCE [LARGE SCALE GENOMIC DNA]</scope>
    <source>
        <strain evidence="3">FJAT-27215</strain>
    </source>
</reference>
<accession>A0A1B9B684</accession>
<organism evidence="2 3">
    <name type="scientific">Pseudobacillus wudalianchiensis</name>
    <dbReference type="NCBI Taxonomy" id="1743143"/>
    <lineage>
        <taxon>Bacteria</taxon>
        <taxon>Bacillati</taxon>
        <taxon>Bacillota</taxon>
        <taxon>Bacilli</taxon>
        <taxon>Bacillales</taxon>
        <taxon>Bacillaceae</taxon>
        <taxon>Pseudobacillus</taxon>
    </lineage>
</organism>
<dbReference type="Proteomes" id="UP000092578">
    <property type="component" value="Unassembled WGS sequence"/>
</dbReference>
<dbReference type="CDD" id="cd06588">
    <property type="entry name" value="PhnB_like"/>
    <property type="match status" value="1"/>
</dbReference>
<dbReference type="InterPro" id="IPR029068">
    <property type="entry name" value="Glyas_Bleomycin-R_OHBP_Dase"/>
</dbReference>
<feature type="domain" description="PhnB-like" evidence="1">
    <location>
        <begin position="7"/>
        <end position="133"/>
    </location>
</feature>
<sequence length="138" mass="15705">MKLKGQATPYLTFNGNAKEALNFYAQTFQAEIQRLQTFGEADYPTPPEAADRVMHARLSKGDFLIMVSDTFPGQDVQIGNHISLALTFESKEEIQSVYEKLQQEGTIQMELQDTFWGSTYAKLQDKFGTIWQLDCPKQ</sequence>
<dbReference type="Gene3D" id="3.10.180.10">
    <property type="entry name" value="2,3-Dihydroxybiphenyl 1,2-Dioxygenase, domain 1"/>
    <property type="match status" value="1"/>
</dbReference>
<gene>
    <name evidence="2" type="ORF">A8F95_20840</name>
</gene>
<dbReference type="Pfam" id="PF06983">
    <property type="entry name" value="3-dmu-9_3-mt"/>
    <property type="match status" value="1"/>
</dbReference>